<dbReference type="STRING" id="568816.Acin_1039"/>
<comment type="function">
    <text evidence="7">Specifically dimethylates two adjacent adenosines (A1518 and A1519) in the loop of a conserved hairpin near the 3'-end of 16S rRNA in the 30S particle. May play a critical role in biogenesis of 30S subunits.</text>
</comment>
<feature type="binding site" evidence="7 8">
    <location>
        <position position="36"/>
    </location>
    <ligand>
        <name>S-adenosyl-L-methionine</name>
        <dbReference type="ChEBI" id="CHEBI:59789"/>
    </ligand>
</feature>
<dbReference type="InterPro" id="IPR001737">
    <property type="entry name" value="KsgA/Erm"/>
</dbReference>
<protein>
    <recommendedName>
        <fullName evidence="7">Ribosomal RNA small subunit methyltransferase A</fullName>
        <ecNumber evidence="7">2.1.1.182</ecNumber>
    </recommendedName>
    <alternativeName>
        <fullName evidence="7">16S rRNA (adenine(1518)-N(6)/adenine(1519)-N(6))-dimethyltransferase</fullName>
    </alternativeName>
    <alternativeName>
        <fullName evidence="7">16S rRNA dimethyladenosine transferase</fullName>
    </alternativeName>
    <alternativeName>
        <fullName evidence="7">16S rRNA dimethylase</fullName>
    </alternativeName>
    <alternativeName>
        <fullName evidence="7">S-adenosylmethionine-6-N', N'-adenosyl(rRNA) dimethyltransferase</fullName>
    </alternativeName>
</protein>
<dbReference type="FunFam" id="3.40.50.150:FF:000023">
    <property type="entry name" value="Ribosomal RNA small subunit methyltransferase A"/>
    <property type="match status" value="1"/>
</dbReference>
<comment type="catalytic activity">
    <reaction evidence="7">
        <text>adenosine(1518)/adenosine(1519) in 16S rRNA + 4 S-adenosyl-L-methionine = N(6)-dimethyladenosine(1518)/N(6)-dimethyladenosine(1519) in 16S rRNA + 4 S-adenosyl-L-homocysteine + 4 H(+)</text>
        <dbReference type="Rhea" id="RHEA:19609"/>
        <dbReference type="Rhea" id="RHEA-COMP:10232"/>
        <dbReference type="Rhea" id="RHEA-COMP:10233"/>
        <dbReference type="ChEBI" id="CHEBI:15378"/>
        <dbReference type="ChEBI" id="CHEBI:57856"/>
        <dbReference type="ChEBI" id="CHEBI:59789"/>
        <dbReference type="ChEBI" id="CHEBI:74411"/>
        <dbReference type="ChEBI" id="CHEBI:74493"/>
        <dbReference type="EC" id="2.1.1.182"/>
    </reaction>
</comment>
<keyword evidence="3 7" id="KW-0489">Methyltransferase</keyword>
<feature type="binding site" evidence="7 8">
    <location>
        <position position="129"/>
    </location>
    <ligand>
        <name>S-adenosyl-L-methionine</name>
        <dbReference type="ChEBI" id="CHEBI:59789"/>
    </ligand>
</feature>
<keyword evidence="4 7" id="KW-0808">Transferase</keyword>
<dbReference type="CDD" id="cd02440">
    <property type="entry name" value="AdoMet_MTases"/>
    <property type="match status" value="1"/>
</dbReference>
<dbReference type="EMBL" id="CP003058">
    <property type="protein sequence ID" value="AEQ22266.1"/>
    <property type="molecule type" value="Genomic_DNA"/>
</dbReference>
<evidence type="ECO:0000256" key="3">
    <source>
        <dbReference type="ARBA" id="ARBA00022603"/>
    </source>
</evidence>
<dbReference type="Gene3D" id="3.40.50.150">
    <property type="entry name" value="Vaccinia Virus protein VP39"/>
    <property type="match status" value="1"/>
</dbReference>
<feature type="binding site" evidence="7 8">
    <location>
        <position position="38"/>
    </location>
    <ligand>
        <name>S-adenosyl-L-methionine</name>
        <dbReference type="ChEBI" id="CHEBI:59789"/>
    </ligand>
</feature>
<evidence type="ECO:0000259" key="9">
    <source>
        <dbReference type="SMART" id="SM00650"/>
    </source>
</evidence>
<feature type="domain" description="Ribosomal RNA adenine methylase transferase N-terminal" evidence="9">
    <location>
        <begin position="43"/>
        <end position="214"/>
    </location>
</feature>
<dbReference type="SMART" id="SM00650">
    <property type="entry name" value="rADc"/>
    <property type="match status" value="1"/>
</dbReference>
<dbReference type="Pfam" id="PF00398">
    <property type="entry name" value="RrnaAD"/>
    <property type="match status" value="1"/>
</dbReference>
<comment type="subcellular location">
    <subcellularLocation>
        <location evidence="7">Cytoplasm</location>
    </subcellularLocation>
</comment>
<keyword evidence="2 7" id="KW-0698">rRNA processing</keyword>
<evidence type="ECO:0000313" key="10">
    <source>
        <dbReference type="EMBL" id="AEQ22266.1"/>
    </source>
</evidence>
<comment type="similarity">
    <text evidence="7">Belongs to the class I-like SAM-binding methyltransferase superfamily. rRNA adenine N(6)-methyltransferase family. RsmA subfamily.</text>
</comment>
<dbReference type="GO" id="GO:0052908">
    <property type="term" value="F:16S rRNA (adenine(1518)-N(6)/adenine(1519)-N(6))-dimethyltransferase activity"/>
    <property type="evidence" value="ECO:0007669"/>
    <property type="project" value="UniProtKB-EC"/>
</dbReference>
<dbReference type="AlphaFoldDB" id="G4Q6W7"/>
<evidence type="ECO:0000256" key="2">
    <source>
        <dbReference type="ARBA" id="ARBA00022552"/>
    </source>
</evidence>
<dbReference type="InterPro" id="IPR023165">
    <property type="entry name" value="rRNA_Ade_diMease-like_C"/>
</dbReference>
<evidence type="ECO:0000256" key="4">
    <source>
        <dbReference type="ARBA" id="ARBA00022679"/>
    </source>
</evidence>
<dbReference type="KEGG" id="ain:Acin_1039"/>
<dbReference type="PROSITE" id="PS01131">
    <property type="entry name" value="RRNA_A_DIMETH"/>
    <property type="match status" value="1"/>
</dbReference>
<dbReference type="SMR" id="G4Q6W7"/>
<dbReference type="PANTHER" id="PTHR11727:SF7">
    <property type="entry name" value="DIMETHYLADENOSINE TRANSFERASE-RELATED"/>
    <property type="match status" value="1"/>
</dbReference>
<feature type="binding site" evidence="7 8">
    <location>
        <position position="109"/>
    </location>
    <ligand>
        <name>S-adenosyl-L-methionine</name>
        <dbReference type="ChEBI" id="CHEBI:59789"/>
    </ligand>
</feature>
<keyword evidence="6 7" id="KW-0694">RNA-binding</keyword>
<feature type="binding site" evidence="7 8">
    <location>
        <position position="63"/>
    </location>
    <ligand>
        <name>S-adenosyl-L-methionine</name>
        <dbReference type="ChEBI" id="CHEBI:59789"/>
    </ligand>
</feature>
<evidence type="ECO:0000256" key="8">
    <source>
        <dbReference type="PROSITE-ProRule" id="PRU01026"/>
    </source>
</evidence>
<dbReference type="PATRIC" id="fig|568816.4.peg.999"/>
<evidence type="ECO:0000256" key="1">
    <source>
        <dbReference type="ARBA" id="ARBA00022490"/>
    </source>
</evidence>
<evidence type="ECO:0000313" key="11">
    <source>
        <dbReference type="Proteomes" id="UP000007093"/>
    </source>
</evidence>
<gene>
    <name evidence="7" type="primary">rsmA</name>
    <name evidence="7" type="synonym">ksgA</name>
    <name evidence="10" type="ordered locus">Acin_1039</name>
</gene>
<accession>G4Q6W7</accession>
<dbReference type="InterPro" id="IPR011530">
    <property type="entry name" value="rRNA_adenine_dimethylase"/>
</dbReference>
<evidence type="ECO:0000256" key="5">
    <source>
        <dbReference type="ARBA" id="ARBA00022691"/>
    </source>
</evidence>
<dbReference type="PANTHER" id="PTHR11727">
    <property type="entry name" value="DIMETHYLADENOSINE TRANSFERASE"/>
    <property type="match status" value="1"/>
</dbReference>
<dbReference type="InterPro" id="IPR020598">
    <property type="entry name" value="rRNA_Ade_methylase_Trfase_N"/>
</dbReference>
<dbReference type="GO" id="GO:0005829">
    <property type="term" value="C:cytosol"/>
    <property type="evidence" value="ECO:0007669"/>
    <property type="project" value="TreeGrafter"/>
</dbReference>
<dbReference type="Proteomes" id="UP000007093">
    <property type="component" value="Chromosome"/>
</dbReference>
<organism evidence="10 11">
    <name type="scientific">Acidaminococcus intestini (strain RyC-MR95)</name>
    <dbReference type="NCBI Taxonomy" id="568816"/>
    <lineage>
        <taxon>Bacteria</taxon>
        <taxon>Bacillati</taxon>
        <taxon>Bacillota</taxon>
        <taxon>Negativicutes</taxon>
        <taxon>Acidaminococcales</taxon>
        <taxon>Acidaminococcaceae</taxon>
        <taxon>Acidaminococcus</taxon>
    </lineage>
</organism>
<evidence type="ECO:0000256" key="6">
    <source>
        <dbReference type="ARBA" id="ARBA00022884"/>
    </source>
</evidence>
<dbReference type="NCBIfam" id="TIGR00755">
    <property type="entry name" value="ksgA"/>
    <property type="match status" value="1"/>
</dbReference>
<dbReference type="GO" id="GO:0003723">
    <property type="term" value="F:RNA binding"/>
    <property type="evidence" value="ECO:0007669"/>
    <property type="project" value="UniProtKB-UniRule"/>
</dbReference>
<evidence type="ECO:0000256" key="7">
    <source>
        <dbReference type="HAMAP-Rule" id="MF_00607"/>
    </source>
</evidence>
<keyword evidence="1 7" id="KW-0963">Cytoplasm</keyword>
<dbReference type="EC" id="2.1.1.182" evidence="7"/>
<dbReference type="HOGENOM" id="CLU_041220_0_1_9"/>
<name>G4Q6W7_ACIIR</name>
<dbReference type="HAMAP" id="MF_00607">
    <property type="entry name" value="16SrRNA_methyltr_A"/>
    <property type="match status" value="1"/>
</dbReference>
<dbReference type="eggNOG" id="COG0030">
    <property type="taxonomic scope" value="Bacteria"/>
</dbReference>
<proteinExistence type="inferred from homology"/>
<dbReference type="SUPFAM" id="SSF53335">
    <property type="entry name" value="S-adenosyl-L-methionine-dependent methyltransferases"/>
    <property type="match status" value="1"/>
</dbReference>
<dbReference type="InParanoid" id="G4Q6W7"/>
<feature type="binding site" evidence="7 8">
    <location>
        <position position="84"/>
    </location>
    <ligand>
        <name>S-adenosyl-L-methionine</name>
        <dbReference type="ChEBI" id="CHEBI:59789"/>
    </ligand>
</feature>
<dbReference type="InterPro" id="IPR020596">
    <property type="entry name" value="rRNA_Ade_Mease_Trfase_CS"/>
</dbReference>
<keyword evidence="11" id="KW-1185">Reference proteome</keyword>
<dbReference type="PROSITE" id="PS51689">
    <property type="entry name" value="SAM_RNA_A_N6_MT"/>
    <property type="match status" value="1"/>
</dbReference>
<dbReference type="FunCoup" id="G4Q6W7">
    <property type="interactions" value="358"/>
</dbReference>
<dbReference type="InterPro" id="IPR029063">
    <property type="entry name" value="SAM-dependent_MTases_sf"/>
</dbReference>
<reference evidence="10 11" key="1">
    <citation type="journal article" date="2011" name="J. Bacteriol.">
        <title>Complete genome sequence of Acidaminococcus intestini RYC-MR95, a Gram-negative bacterium from the phylum Firmicutes.</title>
        <authorList>
            <person name="D'Auria G."/>
            <person name="Galan J.C."/>
            <person name="Rodriguez-Alcayna M."/>
            <person name="Moya A."/>
            <person name="Baquero F."/>
            <person name="Latorre A."/>
        </authorList>
    </citation>
    <scope>NUCLEOTIDE SEQUENCE [LARGE SCALE GENOMIC DNA]</scope>
    <source>
        <strain evidence="10 11">RyC-MR95</strain>
    </source>
</reference>
<dbReference type="Gene3D" id="1.10.8.100">
    <property type="entry name" value="Ribosomal RNA adenine dimethylase-like, domain 2"/>
    <property type="match status" value="1"/>
</dbReference>
<keyword evidence="5 7" id="KW-0949">S-adenosyl-L-methionine</keyword>
<sequence length="287" mass="31791">MRKDFSMLHPVIASREVTRYILDTFGLHTKKRFGQNFLINESVVRGIAEKAKIGPGDLVLEVGPGIGTLTQALAETGANVKSVEIDESLLPILRKTLEGYDNVEIIHGDILKVDLKDITGGKPFTVAANLPYYITTPIIFSLLEANLPLKRIVVMVQKEVAERMAARPGTKAYGPLSLALQYYSEPQLAIPVPAHDFMPAPKVDSMVVVCEKRESPIVNVDASLYVKVVRAAFSQRRKMLRTCLKSMVRPGDTAEAWMARAGIEPTRRGESLTIEEFGKLAESWEEK</sequence>